<dbReference type="PANTHER" id="PTHR35011:SF11">
    <property type="entry name" value="TRAP TRANSPORTER SMALL PERMEASE PROTEIN"/>
    <property type="match status" value="1"/>
</dbReference>
<keyword evidence="7 9" id="KW-0472">Membrane</keyword>
<feature type="transmembrane region" description="Helical" evidence="9">
    <location>
        <begin position="59"/>
        <end position="76"/>
    </location>
</feature>
<evidence type="ECO:0000256" key="6">
    <source>
        <dbReference type="ARBA" id="ARBA00022989"/>
    </source>
</evidence>
<dbReference type="RefSeq" id="WP_130502655.1">
    <property type="nucleotide sequence ID" value="NZ_SHLI01000001.1"/>
</dbReference>
<evidence type="ECO:0000256" key="8">
    <source>
        <dbReference type="ARBA" id="ARBA00038436"/>
    </source>
</evidence>
<keyword evidence="2 9" id="KW-0813">Transport</keyword>
<evidence type="ECO:0000256" key="5">
    <source>
        <dbReference type="ARBA" id="ARBA00022692"/>
    </source>
</evidence>
<evidence type="ECO:0000313" key="11">
    <source>
        <dbReference type="EMBL" id="RZU98331.1"/>
    </source>
</evidence>
<dbReference type="Proteomes" id="UP000292298">
    <property type="component" value="Unassembled WGS sequence"/>
</dbReference>
<accession>A0A4Q8CZ83</accession>
<evidence type="ECO:0000313" key="12">
    <source>
        <dbReference type="Proteomes" id="UP000292298"/>
    </source>
</evidence>
<keyword evidence="6 9" id="KW-1133">Transmembrane helix</keyword>
<evidence type="ECO:0000256" key="4">
    <source>
        <dbReference type="ARBA" id="ARBA00022519"/>
    </source>
</evidence>
<gene>
    <name evidence="11" type="ORF">EV698_0575</name>
</gene>
<dbReference type="PANTHER" id="PTHR35011">
    <property type="entry name" value="2,3-DIKETO-L-GULONATE TRAP TRANSPORTER SMALL PERMEASE PROTEIN YIAM"/>
    <property type="match status" value="1"/>
</dbReference>
<feature type="transmembrane region" description="Helical" evidence="9">
    <location>
        <begin position="97"/>
        <end position="119"/>
    </location>
</feature>
<reference evidence="11 12" key="1">
    <citation type="submission" date="2019-02" db="EMBL/GenBank/DDBJ databases">
        <title>Genomic Encyclopedia of Type Strains, Phase IV (KMG-IV): sequencing the most valuable type-strain genomes for metagenomic binning, comparative biology and taxonomic classification.</title>
        <authorList>
            <person name="Goeker M."/>
        </authorList>
    </citation>
    <scope>NUCLEOTIDE SEQUENCE [LARGE SCALE GENOMIC DNA]</scope>
    <source>
        <strain evidence="11 12">DSM 21056</strain>
    </source>
</reference>
<protein>
    <recommendedName>
        <fullName evidence="9">TRAP transporter small permease protein</fullName>
    </recommendedName>
</protein>
<comment type="similarity">
    <text evidence="8 9">Belongs to the TRAP transporter small permease family.</text>
</comment>
<evidence type="ECO:0000256" key="7">
    <source>
        <dbReference type="ARBA" id="ARBA00023136"/>
    </source>
</evidence>
<dbReference type="EMBL" id="SHLI01000001">
    <property type="protein sequence ID" value="RZU98331.1"/>
    <property type="molecule type" value="Genomic_DNA"/>
</dbReference>
<dbReference type="GO" id="GO:0015740">
    <property type="term" value="P:C4-dicarboxylate transport"/>
    <property type="evidence" value="ECO:0007669"/>
    <property type="project" value="TreeGrafter"/>
</dbReference>
<proteinExistence type="inferred from homology"/>
<comment type="caution">
    <text evidence="11">The sequence shown here is derived from an EMBL/GenBank/DDBJ whole genome shotgun (WGS) entry which is preliminary data.</text>
</comment>
<evidence type="ECO:0000256" key="9">
    <source>
        <dbReference type="RuleBase" id="RU369079"/>
    </source>
</evidence>
<evidence type="ECO:0000256" key="1">
    <source>
        <dbReference type="ARBA" id="ARBA00004429"/>
    </source>
</evidence>
<name>A0A4Q8CZ83_9GAMM</name>
<comment type="subunit">
    <text evidence="9">The complex comprises the extracytoplasmic solute receptor protein and the two transmembrane proteins.</text>
</comment>
<dbReference type="GO" id="GO:0005886">
    <property type="term" value="C:plasma membrane"/>
    <property type="evidence" value="ECO:0007669"/>
    <property type="project" value="UniProtKB-SubCell"/>
</dbReference>
<organism evidence="11 12">
    <name type="scientific">Spiribacter vilamensis</name>
    <dbReference type="NCBI Taxonomy" id="531306"/>
    <lineage>
        <taxon>Bacteria</taxon>
        <taxon>Pseudomonadati</taxon>
        <taxon>Pseudomonadota</taxon>
        <taxon>Gammaproteobacteria</taxon>
        <taxon>Chromatiales</taxon>
        <taxon>Ectothiorhodospiraceae</taxon>
        <taxon>Spiribacter</taxon>
    </lineage>
</organism>
<dbReference type="AlphaFoldDB" id="A0A4Q8CZ83"/>
<feature type="domain" description="Tripartite ATP-independent periplasmic transporters DctQ component" evidence="10">
    <location>
        <begin position="37"/>
        <end position="161"/>
    </location>
</feature>
<dbReference type="GO" id="GO:0022857">
    <property type="term" value="F:transmembrane transporter activity"/>
    <property type="evidence" value="ECO:0007669"/>
    <property type="project" value="UniProtKB-UniRule"/>
</dbReference>
<dbReference type="InterPro" id="IPR007387">
    <property type="entry name" value="TRAP_DctQ"/>
</dbReference>
<evidence type="ECO:0000259" key="10">
    <source>
        <dbReference type="Pfam" id="PF04290"/>
    </source>
</evidence>
<dbReference type="InterPro" id="IPR055348">
    <property type="entry name" value="DctQ"/>
</dbReference>
<comment type="subcellular location">
    <subcellularLocation>
        <location evidence="1 9">Cell inner membrane</location>
        <topology evidence="1 9">Multi-pass membrane protein</topology>
    </subcellularLocation>
</comment>
<keyword evidence="3" id="KW-1003">Cell membrane</keyword>
<dbReference type="OrthoDB" id="2085311at2"/>
<sequence length="181" mass="20107">MSVSLPESLCHAIVAIERVTTRTALVLSIGMLALAAVAAFYQVITRFVFNDPSHFSEVASRSLIIWSVFLGAANVFRRNEMMRVEIIFAVLPRRLHVVLEYFVALLCLLFFVLLAYYGYLMGLRVQPQRMAGMDISMAWAYSALPVGSAFAIIALIGRLLDSDIRQLRAEPVPAVAEGPDR</sequence>
<feature type="transmembrane region" description="Helical" evidence="9">
    <location>
        <begin position="139"/>
        <end position="160"/>
    </location>
</feature>
<keyword evidence="12" id="KW-1185">Reference proteome</keyword>
<keyword evidence="5 9" id="KW-0812">Transmembrane</keyword>
<evidence type="ECO:0000256" key="2">
    <source>
        <dbReference type="ARBA" id="ARBA00022448"/>
    </source>
</evidence>
<comment type="function">
    <text evidence="9">Part of the tripartite ATP-independent periplasmic (TRAP) transport system.</text>
</comment>
<dbReference type="Pfam" id="PF04290">
    <property type="entry name" value="DctQ"/>
    <property type="match status" value="1"/>
</dbReference>
<feature type="transmembrane region" description="Helical" evidence="9">
    <location>
        <begin position="24"/>
        <end position="44"/>
    </location>
</feature>
<keyword evidence="4 9" id="KW-0997">Cell inner membrane</keyword>
<evidence type="ECO:0000256" key="3">
    <source>
        <dbReference type="ARBA" id="ARBA00022475"/>
    </source>
</evidence>